<evidence type="ECO:0000313" key="3">
    <source>
        <dbReference type="Proteomes" id="UP000007394"/>
    </source>
</evidence>
<feature type="chain" id="PRO_5003624439" description="Lipoprotein" evidence="1">
    <location>
        <begin position="19"/>
        <end position="228"/>
    </location>
</feature>
<organism evidence="2 3">
    <name type="scientific">Ignavibacterium album (strain DSM 19864 / JCM 16511 / NBRC 101810 / Mat9-16)</name>
    <dbReference type="NCBI Taxonomy" id="945713"/>
    <lineage>
        <taxon>Bacteria</taxon>
        <taxon>Pseudomonadati</taxon>
        <taxon>Ignavibacteriota</taxon>
        <taxon>Ignavibacteria</taxon>
        <taxon>Ignavibacteriales</taxon>
        <taxon>Ignavibacteriaceae</taxon>
        <taxon>Ignavibacterium</taxon>
    </lineage>
</organism>
<keyword evidence="3" id="KW-1185">Reference proteome</keyword>
<feature type="signal peptide" evidence="1">
    <location>
        <begin position="1"/>
        <end position="18"/>
    </location>
</feature>
<dbReference type="EMBL" id="CP003418">
    <property type="protein sequence ID" value="AFH48609.1"/>
    <property type="molecule type" value="Genomic_DNA"/>
</dbReference>
<dbReference type="KEGG" id="ial:IALB_0897"/>
<dbReference type="AlphaFoldDB" id="I0AI02"/>
<name>I0AI02_IGNAJ</name>
<reference evidence="2 3" key="1">
    <citation type="journal article" date="2012" name="Front. Microbiol.">
        <title>Complete genome of Ignavibacterium album, a metabolically versatile, flagellated, facultative anaerobe from the phylum Chlorobi.</title>
        <authorList>
            <person name="Liu Z."/>
            <person name="Frigaard N.-U."/>
            <person name="Vogl K."/>
            <person name="Iino T."/>
            <person name="Ohkuma M."/>
            <person name="Overmann J."/>
            <person name="Bryant D.A."/>
        </authorList>
    </citation>
    <scope>NUCLEOTIDE SEQUENCE [LARGE SCALE GENOMIC DNA]</scope>
    <source>
        <strain evidence="3">DSM 19864 / JCM 16511 / NBRC 101810 / Mat9-16</strain>
    </source>
</reference>
<evidence type="ECO:0000313" key="2">
    <source>
        <dbReference type="EMBL" id="AFH48609.1"/>
    </source>
</evidence>
<proteinExistence type="predicted"/>
<evidence type="ECO:0008006" key="4">
    <source>
        <dbReference type="Google" id="ProtNLM"/>
    </source>
</evidence>
<evidence type="ECO:0000256" key="1">
    <source>
        <dbReference type="SAM" id="SignalP"/>
    </source>
</evidence>
<dbReference type="RefSeq" id="WP_014559764.1">
    <property type="nucleotide sequence ID" value="NC_017464.1"/>
</dbReference>
<keyword evidence="1" id="KW-0732">Signal</keyword>
<dbReference type="Proteomes" id="UP000007394">
    <property type="component" value="Chromosome"/>
</dbReference>
<accession>I0AI02</accession>
<gene>
    <name evidence="2" type="ordered locus">IALB_0897</name>
</gene>
<dbReference type="PROSITE" id="PS51257">
    <property type="entry name" value="PROKAR_LIPOPROTEIN"/>
    <property type="match status" value="1"/>
</dbReference>
<protein>
    <recommendedName>
        <fullName evidence="4">Lipoprotein</fullName>
    </recommendedName>
</protein>
<sequence>MKNTILFFAILVSISFFACSDYNSESSLITEPTLERPIVGTPNNNFPYPFLYTFEKIKDVTFSRIDSKGAVEIYIKDDPSKYSDFYVTLDYVVDIPKELIYVQNNGEGILVLENVRAEYITNINVYGAKNIDISREQVLPYSDGHRLAPLQIDGWKTEKENIHVYYKVMPYYVKFVFGELNTKLGDFLVFLAKPKGEEFVIPEFNKYGVFDLKLYGYVTPLERNFASE</sequence>
<dbReference type="HOGENOM" id="CLU_1213500_0_0_10"/>